<sequence length="635" mass="69214">MRPKDGSGRKLTALPSRFLNLTNDFEFAGWGTLQNLSLEKDDIAEGEARLEELARSRVLGQFTASALAGNDVLGGVFYTLPAVVAVAGVYSPISLFIAPLVLFLWRPVMEALASALPISGAPYTYILNVSTKSFALVSAALLLLDFASTSIISAATAASYLAGEVTLPFPAFVVAILILILFTLIGLTGTRESARLALIVLIFHFATIVALMLAAIVHWSRIGNSQLAENWTQFQAPSPRSAVLQVFRGICLGVLGVTGFECAPSYVARITPGNFPKVLRNLHLPTIFLNFLVMLLVLAILPVQTVLGGANVLSVLAERSAGHWMRIWVVVDAVTVLCGGVLTGLLSACELFEQLSRDRVIPAWFLKTIPRTGSPYMSVFVFMLFSGLLYATAGASLSIVSQMFSLVWLTVMILFPISLLLLKYNRGRLQGPKPIPIGIIFAALCIGACVFIGNIVIAPSTAGYFAAYVVGIVSLFALAQHKIHLIHWVYWLYDQFPSLHESRFSKSWGTKLINHTTKMKKQPVCILVKSDEIHHLFRMVLYVQNNEETSCLKIIHFNDTEGGVPSELEANAKILDEAFPEITIDLVIVRDTFEPTKVAALAHRLKIPTSLMFMGCPGRGSPYSIADFGTRIIAL</sequence>
<accession>A0ACD3BD73</accession>
<reference evidence="1 2" key="1">
    <citation type="journal article" date="2019" name="Nat. Ecol. Evol.">
        <title>Megaphylogeny resolves global patterns of mushroom evolution.</title>
        <authorList>
            <person name="Varga T."/>
            <person name="Krizsan K."/>
            <person name="Foldi C."/>
            <person name="Dima B."/>
            <person name="Sanchez-Garcia M."/>
            <person name="Sanchez-Ramirez S."/>
            <person name="Szollosi G.J."/>
            <person name="Szarkandi J.G."/>
            <person name="Papp V."/>
            <person name="Albert L."/>
            <person name="Andreopoulos W."/>
            <person name="Angelini C."/>
            <person name="Antonin V."/>
            <person name="Barry K.W."/>
            <person name="Bougher N.L."/>
            <person name="Buchanan P."/>
            <person name="Buyck B."/>
            <person name="Bense V."/>
            <person name="Catcheside P."/>
            <person name="Chovatia M."/>
            <person name="Cooper J."/>
            <person name="Damon W."/>
            <person name="Desjardin D."/>
            <person name="Finy P."/>
            <person name="Geml J."/>
            <person name="Haridas S."/>
            <person name="Hughes K."/>
            <person name="Justo A."/>
            <person name="Karasinski D."/>
            <person name="Kautmanova I."/>
            <person name="Kiss B."/>
            <person name="Kocsube S."/>
            <person name="Kotiranta H."/>
            <person name="LaButti K.M."/>
            <person name="Lechner B.E."/>
            <person name="Liimatainen K."/>
            <person name="Lipzen A."/>
            <person name="Lukacs Z."/>
            <person name="Mihaltcheva S."/>
            <person name="Morgado L.N."/>
            <person name="Niskanen T."/>
            <person name="Noordeloos M.E."/>
            <person name="Ohm R.A."/>
            <person name="Ortiz-Santana B."/>
            <person name="Ovrebo C."/>
            <person name="Racz N."/>
            <person name="Riley R."/>
            <person name="Savchenko A."/>
            <person name="Shiryaev A."/>
            <person name="Soop K."/>
            <person name="Spirin V."/>
            <person name="Szebenyi C."/>
            <person name="Tomsovsky M."/>
            <person name="Tulloss R.E."/>
            <person name="Uehling J."/>
            <person name="Grigoriev I.V."/>
            <person name="Vagvolgyi C."/>
            <person name="Papp T."/>
            <person name="Martin F.M."/>
            <person name="Miettinen O."/>
            <person name="Hibbett D.S."/>
            <person name="Nagy L.G."/>
        </authorList>
    </citation>
    <scope>NUCLEOTIDE SEQUENCE [LARGE SCALE GENOMIC DNA]</scope>
    <source>
        <strain evidence="1 2">NL-1719</strain>
    </source>
</reference>
<dbReference type="EMBL" id="ML208262">
    <property type="protein sequence ID" value="TFK75584.1"/>
    <property type="molecule type" value="Genomic_DNA"/>
</dbReference>
<gene>
    <name evidence="1" type="ORF">BDN72DRAFT_757165</name>
</gene>
<evidence type="ECO:0000313" key="2">
    <source>
        <dbReference type="Proteomes" id="UP000308600"/>
    </source>
</evidence>
<proteinExistence type="predicted"/>
<name>A0ACD3BD73_9AGAR</name>
<keyword evidence="2" id="KW-1185">Reference proteome</keyword>
<organism evidence="1 2">
    <name type="scientific">Pluteus cervinus</name>
    <dbReference type="NCBI Taxonomy" id="181527"/>
    <lineage>
        <taxon>Eukaryota</taxon>
        <taxon>Fungi</taxon>
        <taxon>Dikarya</taxon>
        <taxon>Basidiomycota</taxon>
        <taxon>Agaricomycotina</taxon>
        <taxon>Agaricomycetes</taxon>
        <taxon>Agaricomycetidae</taxon>
        <taxon>Agaricales</taxon>
        <taxon>Pluteineae</taxon>
        <taxon>Pluteaceae</taxon>
        <taxon>Pluteus</taxon>
    </lineage>
</organism>
<dbReference type="Proteomes" id="UP000308600">
    <property type="component" value="Unassembled WGS sequence"/>
</dbReference>
<evidence type="ECO:0000313" key="1">
    <source>
        <dbReference type="EMBL" id="TFK75584.1"/>
    </source>
</evidence>
<protein>
    <submittedName>
        <fullName evidence="1">Uncharacterized protein</fullName>
    </submittedName>
</protein>